<evidence type="ECO:0000313" key="2">
    <source>
        <dbReference type="EMBL" id="KAG5181735.1"/>
    </source>
</evidence>
<feature type="region of interest" description="Disordered" evidence="1">
    <location>
        <begin position="1441"/>
        <end position="1494"/>
    </location>
</feature>
<sequence>MAGSLQDVVAQEVQLQVEESSRSTSSEDTRERKLLMENEAYRCHLLLRCGVPTTLPIKLTGGQRVSKLHDVLARTAVGKATARSYQALYKGVKLMRAELIGLGLTELPQGSRTFMSKMEVCEVMLAKFEMLVVHQEGVTISDADLAAIQGAIHSDLTSGPATDALSTILLQHHRLPPPFGSGEALDVPDIPTVAALQVPPLRHLGGGPLSLQERGPMAAAVTRVAAEVWGLTRRRPQELRGVWVQPGIGNAGHRGQPEEESRSGVPGLAAEMRARWRCYQAMAGKSLLPLSSLADEVGGLIVAHDGNMVKVVESLGVGNDHMVHAVTASFFGRVEGCPRLEELLDVVAHGVPVKRQADFEAEWTRGSYPLEPRHVPVFDCKVLNYIALGRCIVMHAAVVRMYFSTRLHINPVFVVDEGAAKFRVVHDLSALLHGESVDNNTTVFEDAPVVECGHIFEAMLYRIWSLRQAWPRKRILISKMDVKSAFRQLALDCLKRLEALVCASTIGVAFVMMNAMCHKVVATATSDVNDSASIRFSITSCRSRCIMEFERLRQLALKQHVTEVAARTVELKAGASALAYIEKFGPSEITLTNFLAGKIEVKKNLVEVSTVDAKDPGSKHRPDDIYRLTEEGQQDLADGKDLQVLSYNLHCGGGNRGGVDGASGANCARDPCKGKYCSSTTGSCEEGCAWAAMTSKKRGGRPGHYCRFRMVITATSSQVDRRVIQLLTVGEHTRDTEWIPVAADRLTMSLPLRNDIIRLARAGPAQRSTIAAQAAIALPDGLAATSRTVPRRDEMTQMVAYDRKLSHGKIAGSFTAVDSSIGARHLSLSSPLPPNINRDGVIVLFYRSGADRTMQIVVTTPEALTDAHAHARSFVMSDAKHDTSDTHAPWANILCPAPGGGTLPLVVSISSTENGLTTAQMALSLQMAVPCGNPACMHPFVEETSIDGSDYQRWRPCATTDLFVPMVGIDKSSTLRDAFASVGMTTSVCVFHNFQAIIKNLQTKKNVPRDMLAVFDKVLHVLFRAQTAEVCQSMLGAVLDMVRAWGEAKLLGKAPIDDVINYLQEALGLAGTAWQGTMGDFVGLNVTGHQSTNNSAELHFRLLDRCLLQDTASTNFVDLVELVLGVTAGGATTQHMSYFRFMTLQRQDRELKGGARTAGDVLRRSLDGRWLNLIGHVTPAAPGGKYFYVTAGVQRITRDSQAQGLRETARLRETTSADLTTLYQMLKPVDAPAERAGFYIVDPVADTCFLCSDFQWRGNSSDGCQHIHAGKAFIGAYGDVTAQQTRVQAYVYQMERRKSVGVPRDDVLYDTASNWEQVKSQLLLGVATAAPAAPAPPSEFTVTLAAGVACDILLRQVTAVMRENLGLEDVYSIARGCIAGGKWVPELPHARDMLPHDIILRVGDVDVVSDATATAARVQLMDTSSIRVMRVMPIIPTKKRDAPSMLGHLPNARQPGMGRAYRRKKAAIDPKDVMRPQDAQTDREKGRTGAAGKR</sequence>
<reference evidence="2" key="1">
    <citation type="submission" date="2021-02" db="EMBL/GenBank/DDBJ databases">
        <title>First Annotated Genome of the Yellow-green Alga Tribonema minus.</title>
        <authorList>
            <person name="Mahan K.M."/>
        </authorList>
    </citation>
    <scope>NUCLEOTIDE SEQUENCE</scope>
    <source>
        <strain evidence="2">UTEX B ZZ1240</strain>
    </source>
</reference>
<protein>
    <submittedName>
        <fullName evidence="2">Uncharacterized protein</fullName>
    </submittedName>
</protein>
<feature type="compositionally biased region" description="Basic and acidic residues" evidence="1">
    <location>
        <begin position="1466"/>
        <end position="1487"/>
    </location>
</feature>
<gene>
    <name evidence="2" type="ORF">JKP88DRAFT_246102</name>
</gene>
<proteinExistence type="predicted"/>
<dbReference type="Proteomes" id="UP000664859">
    <property type="component" value="Unassembled WGS sequence"/>
</dbReference>
<keyword evidence="3" id="KW-1185">Reference proteome</keyword>
<organism evidence="2 3">
    <name type="scientific">Tribonema minus</name>
    <dbReference type="NCBI Taxonomy" id="303371"/>
    <lineage>
        <taxon>Eukaryota</taxon>
        <taxon>Sar</taxon>
        <taxon>Stramenopiles</taxon>
        <taxon>Ochrophyta</taxon>
        <taxon>PX clade</taxon>
        <taxon>Xanthophyceae</taxon>
        <taxon>Tribonematales</taxon>
        <taxon>Tribonemataceae</taxon>
        <taxon>Tribonema</taxon>
    </lineage>
</organism>
<feature type="region of interest" description="Disordered" evidence="1">
    <location>
        <begin position="245"/>
        <end position="264"/>
    </location>
</feature>
<accession>A0A836CCV7</accession>
<dbReference type="EMBL" id="JAFCMP010000301">
    <property type="protein sequence ID" value="KAG5181735.1"/>
    <property type="molecule type" value="Genomic_DNA"/>
</dbReference>
<evidence type="ECO:0000256" key="1">
    <source>
        <dbReference type="SAM" id="MobiDB-lite"/>
    </source>
</evidence>
<name>A0A836CCV7_9STRA</name>
<evidence type="ECO:0000313" key="3">
    <source>
        <dbReference type="Proteomes" id="UP000664859"/>
    </source>
</evidence>
<comment type="caution">
    <text evidence="2">The sequence shown here is derived from an EMBL/GenBank/DDBJ whole genome shotgun (WGS) entry which is preliminary data.</text>
</comment>